<evidence type="ECO:0000256" key="1">
    <source>
        <dbReference type="ARBA" id="ARBA00022472"/>
    </source>
</evidence>
<dbReference type="GO" id="GO:0005829">
    <property type="term" value="C:cytosol"/>
    <property type="evidence" value="ECO:0007669"/>
    <property type="project" value="TreeGrafter"/>
</dbReference>
<reference evidence="11" key="1">
    <citation type="submission" date="2017-09" db="EMBL/GenBank/DDBJ databases">
        <title>Depth-based differentiation of microbial function through sediment-hosted aquifers and enrichment of novel symbionts in the deep terrestrial subsurface.</title>
        <authorList>
            <person name="Probst A.J."/>
            <person name="Ladd B."/>
            <person name="Jarett J.K."/>
            <person name="Geller-Mcgrath D.E."/>
            <person name="Sieber C.M.K."/>
            <person name="Emerson J.B."/>
            <person name="Anantharaman K."/>
            <person name="Thomas B.C."/>
            <person name="Malmstrom R."/>
            <person name="Stieglmeier M."/>
            <person name="Klingl A."/>
            <person name="Woyke T."/>
            <person name="Ryan C.M."/>
            <person name="Banfield J.F."/>
        </authorList>
    </citation>
    <scope>NUCLEOTIDE SEQUENCE [LARGE SCALE GENOMIC DNA]</scope>
</reference>
<dbReference type="Pfam" id="PF00575">
    <property type="entry name" value="S1"/>
    <property type="match status" value="1"/>
</dbReference>
<dbReference type="Proteomes" id="UP000231673">
    <property type="component" value="Unassembled WGS sequence"/>
</dbReference>
<organism evidence="10 11">
    <name type="scientific">Candidatus Portnoybacteria bacterium CG_4_8_14_3_um_filter_44_15</name>
    <dbReference type="NCBI Taxonomy" id="1974803"/>
    <lineage>
        <taxon>Bacteria</taxon>
        <taxon>Candidatus Portnoyibacteriota</taxon>
    </lineage>
</organism>
<name>A0A2M7IED4_9BACT</name>
<dbReference type="PANTHER" id="PTHR22648:SF0">
    <property type="entry name" value="TRANSCRIPTION TERMINATION_ANTITERMINATION PROTEIN NUSA"/>
    <property type="match status" value="1"/>
</dbReference>
<dbReference type="InterPro" id="IPR015946">
    <property type="entry name" value="KH_dom-like_a/b"/>
</dbReference>
<keyword evidence="5 7" id="KW-0805">Transcription regulation</keyword>
<feature type="region of interest" description="Disordered" evidence="8">
    <location>
        <begin position="389"/>
        <end position="451"/>
    </location>
</feature>
<dbReference type="InterPro" id="IPR012340">
    <property type="entry name" value="NA-bd_OB-fold"/>
</dbReference>
<evidence type="ECO:0000259" key="9">
    <source>
        <dbReference type="PROSITE" id="PS50126"/>
    </source>
</evidence>
<dbReference type="FunFam" id="3.30.300.20:FF:000002">
    <property type="entry name" value="Transcription termination/antitermination protein NusA"/>
    <property type="match status" value="1"/>
</dbReference>
<dbReference type="PROSITE" id="PS50126">
    <property type="entry name" value="S1"/>
    <property type="match status" value="1"/>
</dbReference>
<dbReference type="SMART" id="SM00316">
    <property type="entry name" value="S1"/>
    <property type="match status" value="1"/>
</dbReference>
<dbReference type="PROSITE" id="PS50084">
    <property type="entry name" value="KH_TYPE_1"/>
    <property type="match status" value="1"/>
</dbReference>
<evidence type="ECO:0000256" key="3">
    <source>
        <dbReference type="ARBA" id="ARBA00022814"/>
    </source>
</evidence>
<dbReference type="EMBL" id="PFGW01000007">
    <property type="protein sequence ID" value="PIW74865.1"/>
    <property type="molecule type" value="Genomic_DNA"/>
</dbReference>
<evidence type="ECO:0000313" key="10">
    <source>
        <dbReference type="EMBL" id="PIW74865.1"/>
    </source>
</evidence>
<dbReference type="AlphaFoldDB" id="A0A2M7IED4"/>
<keyword evidence="6 7" id="KW-0804">Transcription</keyword>
<dbReference type="InterPro" id="IPR009019">
    <property type="entry name" value="KH_sf_prok-type"/>
</dbReference>
<sequence length="451" mass="51211">MEIKSFLSAIEQICEEKGIAREKVVETIEMALAAAYKKEYGHKGQNIRVKFDFEVGKMKVFQIKTVVDESILKEETAEEEKEAPTQGRDPNFEDVGKEEERKIRFNQDRHIMIKEVKKLAKSKTKNAPKIKKNVATGDEIEFPLEAKQDFGRIAAQTAKQVIIQRIREAERESIYDEYKDRQGEIVGGIVQRIENNTLFIDIGKTTGILFPEEQIPNERYKIGQRLKLYILEVQKDTRGPNIILSRAYPKIVSQLFALEVPEISAGTVEIKAIAREAGSRSKIAVSSKEERVDPIGSMIGQRGTRVQAVINELSGEKIDIIEWSETTTKFITNALSPAKVIDVQLDQKKKEAKVIVPEDQLSLAIGAKGQNVRLAAKLTGWKIDIEAKKEKEVKPEKEKKGQTTDEKKKVKKTNKSNRKKVVKKKKTEEETQEKPKKKSKGKSKKPKEKTE</sequence>
<dbReference type="GO" id="GO:0003700">
    <property type="term" value="F:DNA-binding transcription factor activity"/>
    <property type="evidence" value="ECO:0007669"/>
    <property type="project" value="InterPro"/>
</dbReference>
<dbReference type="SUPFAM" id="SSF69705">
    <property type="entry name" value="Transcription factor NusA, N-terminal domain"/>
    <property type="match status" value="1"/>
</dbReference>
<comment type="similarity">
    <text evidence="7">Belongs to the NusA family.</text>
</comment>
<keyword evidence="1 7" id="KW-0806">Transcription termination</keyword>
<dbReference type="FunFam" id="3.30.300.20:FF:000005">
    <property type="entry name" value="Transcription termination/antitermination protein NusA"/>
    <property type="match status" value="1"/>
</dbReference>
<dbReference type="NCBIfam" id="TIGR01953">
    <property type="entry name" value="NusA"/>
    <property type="match status" value="1"/>
</dbReference>
<keyword evidence="4 7" id="KW-0694">RNA-binding</keyword>
<dbReference type="SUPFAM" id="SSF50249">
    <property type="entry name" value="Nucleic acid-binding proteins"/>
    <property type="match status" value="1"/>
</dbReference>
<dbReference type="SUPFAM" id="SSF54814">
    <property type="entry name" value="Prokaryotic type KH domain (KH-domain type II)"/>
    <property type="match status" value="2"/>
</dbReference>
<dbReference type="Pfam" id="PF08529">
    <property type="entry name" value="NusA_N"/>
    <property type="match status" value="1"/>
</dbReference>
<comment type="caution">
    <text evidence="10">The sequence shown here is derived from an EMBL/GenBank/DDBJ whole genome shotgun (WGS) entry which is preliminary data.</text>
</comment>
<dbReference type="CDD" id="cd22529">
    <property type="entry name" value="KH-II_NusA_rpt2"/>
    <property type="match status" value="1"/>
</dbReference>
<dbReference type="GO" id="GO:0003723">
    <property type="term" value="F:RNA binding"/>
    <property type="evidence" value="ECO:0007669"/>
    <property type="project" value="UniProtKB-UniRule"/>
</dbReference>
<accession>A0A2M7IED4</accession>
<feature type="compositionally biased region" description="Basic residues" evidence="8">
    <location>
        <begin position="435"/>
        <end position="451"/>
    </location>
</feature>
<evidence type="ECO:0000256" key="2">
    <source>
        <dbReference type="ARBA" id="ARBA00022490"/>
    </source>
</evidence>
<proteinExistence type="inferred from homology"/>
<dbReference type="GO" id="GO:0031564">
    <property type="term" value="P:transcription antitermination"/>
    <property type="evidence" value="ECO:0007669"/>
    <property type="project" value="UniProtKB-UniRule"/>
</dbReference>
<dbReference type="Gene3D" id="3.30.1480.10">
    <property type="entry name" value="NusA, N-terminal domain"/>
    <property type="match status" value="1"/>
</dbReference>
<feature type="domain" description="S1 motif" evidence="9">
    <location>
        <begin position="183"/>
        <end position="247"/>
    </location>
</feature>
<keyword evidence="2 7" id="KW-0963">Cytoplasm</keyword>
<dbReference type="InterPro" id="IPR036555">
    <property type="entry name" value="NusA_N_sf"/>
</dbReference>
<feature type="region of interest" description="Disordered" evidence="8">
    <location>
        <begin position="75"/>
        <end position="98"/>
    </location>
</feature>
<evidence type="ECO:0000256" key="4">
    <source>
        <dbReference type="ARBA" id="ARBA00022884"/>
    </source>
</evidence>
<dbReference type="InterPro" id="IPR013735">
    <property type="entry name" value="TF_NusA_N"/>
</dbReference>
<dbReference type="Pfam" id="PF26594">
    <property type="entry name" value="KH_NusA_2nd"/>
    <property type="match status" value="1"/>
</dbReference>
<evidence type="ECO:0000256" key="5">
    <source>
        <dbReference type="ARBA" id="ARBA00023015"/>
    </source>
</evidence>
<dbReference type="InterPro" id="IPR003029">
    <property type="entry name" value="S1_domain"/>
</dbReference>
<evidence type="ECO:0000313" key="11">
    <source>
        <dbReference type="Proteomes" id="UP000231673"/>
    </source>
</evidence>
<dbReference type="Gene3D" id="3.30.300.20">
    <property type="match status" value="2"/>
</dbReference>
<evidence type="ECO:0000256" key="6">
    <source>
        <dbReference type="ARBA" id="ARBA00023163"/>
    </source>
</evidence>
<gene>
    <name evidence="7 10" type="primary">nusA</name>
    <name evidence="10" type="ORF">CO003_00360</name>
</gene>
<evidence type="ECO:0000256" key="7">
    <source>
        <dbReference type="HAMAP-Rule" id="MF_00945"/>
    </source>
</evidence>
<dbReference type="CDD" id="cd04455">
    <property type="entry name" value="S1_NusA"/>
    <property type="match status" value="1"/>
</dbReference>
<dbReference type="InterPro" id="IPR010213">
    <property type="entry name" value="TF_NusA"/>
</dbReference>
<evidence type="ECO:0000256" key="8">
    <source>
        <dbReference type="SAM" id="MobiDB-lite"/>
    </source>
</evidence>
<dbReference type="InterPro" id="IPR058582">
    <property type="entry name" value="KH_NusA_2nd"/>
</dbReference>
<comment type="subcellular location">
    <subcellularLocation>
        <location evidence="7">Cytoplasm</location>
    </subcellularLocation>
</comment>
<feature type="compositionally biased region" description="Basic and acidic residues" evidence="8">
    <location>
        <begin position="389"/>
        <end position="408"/>
    </location>
</feature>
<dbReference type="PANTHER" id="PTHR22648">
    <property type="entry name" value="TRANSCRIPTION TERMINATION FACTOR NUSA"/>
    <property type="match status" value="1"/>
</dbReference>
<keyword evidence="3 7" id="KW-0889">Transcription antitermination</keyword>
<protein>
    <recommendedName>
        <fullName evidence="7">Transcription termination/antitermination protein NusA</fullName>
    </recommendedName>
</protein>
<feature type="compositionally biased region" description="Basic residues" evidence="8">
    <location>
        <begin position="409"/>
        <end position="425"/>
    </location>
</feature>
<dbReference type="Pfam" id="PF13184">
    <property type="entry name" value="KH_NusA_1st"/>
    <property type="match status" value="1"/>
</dbReference>
<dbReference type="SMART" id="SM00322">
    <property type="entry name" value="KH"/>
    <property type="match status" value="2"/>
</dbReference>
<dbReference type="GO" id="GO:0006353">
    <property type="term" value="P:DNA-templated transcription termination"/>
    <property type="evidence" value="ECO:0007669"/>
    <property type="project" value="UniProtKB-UniRule"/>
</dbReference>
<dbReference type="HAMAP" id="MF_00945_B">
    <property type="entry name" value="NusA_B"/>
    <property type="match status" value="1"/>
</dbReference>
<dbReference type="CDD" id="cd02134">
    <property type="entry name" value="KH-II_NusA_rpt1"/>
    <property type="match status" value="1"/>
</dbReference>
<comment type="subunit">
    <text evidence="7">Monomer. Binds directly to the core enzyme of the DNA-dependent RNA polymerase and to nascent RNA.</text>
</comment>
<dbReference type="InterPro" id="IPR025249">
    <property type="entry name" value="TF_NusA_KH_1st"/>
</dbReference>
<dbReference type="InterPro" id="IPR030842">
    <property type="entry name" value="TF_NusA_bacterial"/>
</dbReference>
<dbReference type="Gene3D" id="2.40.50.140">
    <property type="entry name" value="Nucleic acid-binding proteins"/>
    <property type="match status" value="1"/>
</dbReference>
<comment type="function">
    <text evidence="7">Participates in both transcription termination and antitermination.</text>
</comment>
<dbReference type="InterPro" id="IPR004087">
    <property type="entry name" value="KH_dom"/>
</dbReference>